<evidence type="ECO:0008006" key="4">
    <source>
        <dbReference type="Google" id="ProtNLM"/>
    </source>
</evidence>
<reference evidence="2" key="1">
    <citation type="submission" date="2021-02" db="EMBL/GenBank/DDBJ databases">
        <authorList>
            <person name="Nowell W R."/>
        </authorList>
    </citation>
    <scope>NUCLEOTIDE SEQUENCE</scope>
</reference>
<sequence>MIVSSVSFWILLLFCFIEKNTILALPLIDAEGKWTIVESPQHSEFNGIILQIKYKQQEDSYNVNARIINSFGCFVRFNPATDEWKSSYCAGTEMYILDDKERTKEDNLFKFIRNIQKIIRDDKIFRIITNNGERIDLIRVE</sequence>
<protein>
    <recommendedName>
        <fullName evidence="4">Lipocalin-like domain-containing protein</fullName>
    </recommendedName>
</protein>
<comment type="caution">
    <text evidence="2">The sequence shown here is derived from an EMBL/GenBank/DDBJ whole genome shotgun (WGS) entry which is preliminary data.</text>
</comment>
<name>A0A814YET4_9BILA</name>
<proteinExistence type="predicted"/>
<gene>
    <name evidence="2" type="ORF">JYZ213_LOCUS28414</name>
</gene>
<feature type="chain" id="PRO_5032797549" description="Lipocalin-like domain-containing protein" evidence="1">
    <location>
        <begin position="25"/>
        <end position="141"/>
    </location>
</feature>
<accession>A0A814YET4</accession>
<feature type="signal peptide" evidence="1">
    <location>
        <begin position="1"/>
        <end position="24"/>
    </location>
</feature>
<dbReference type="Proteomes" id="UP000663845">
    <property type="component" value="Unassembled WGS sequence"/>
</dbReference>
<dbReference type="EMBL" id="CAJNOG010000413">
    <property type="protein sequence ID" value="CAF1228626.1"/>
    <property type="molecule type" value="Genomic_DNA"/>
</dbReference>
<evidence type="ECO:0000313" key="2">
    <source>
        <dbReference type="EMBL" id="CAF1228626.1"/>
    </source>
</evidence>
<evidence type="ECO:0000313" key="3">
    <source>
        <dbReference type="Proteomes" id="UP000663845"/>
    </source>
</evidence>
<evidence type="ECO:0000256" key="1">
    <source>
        <dbReference type="SAM" id="SignalP"/>
    </source>
</evidence>
<keyword evidence="1" id="KW-0732">Signal</keyword>
<dbReference type="AlphaFoldDB" id="A0A814YET4"/>
<organism evidence="2 3">
    <name type="scientific">Adineta steineri</name>
    <dbReference type="NCBI Taxonomy" id="433720"/>
    <lineage>
        <taxon>Eukaryota</taxon>
        <taxon>Metazoa</taxon>
        <taxon>Spiralia</taxon>
        <taxon>Gnathifera</taxon>
        <taxon>Rotifera</taxon>
        <taxon>Eurotatoria</taxon>
        <taxon>Bdelloidea</taxon>
        <taxon>Adinetida</taxon>
        <taxon>Adinetidae</taxon>
        <taxon>Adineta</taxon>
    </lineage>
</organism>